<evidence type="ECO:0000313" key="1">
    <source>
        <dbReference type="Proteomes" id="UP000887580"/>
    </source>
</evidence>
<dbReference type="WBParaSite" id="PS1159_v2.g15399.t1">
    <property type="protein sequence ID" value="PS1159_v2.g15399.t1"/>
    <property type="gene ID" value="PS1159_v2.g15399"/>
</dbReference>
<proteinExistence type="predicted"/>
<reference evidence="2" key="1">
    <citation type="submission" date="2022-11" db="UniProtKB">
        <authorList>
            <consortium name="WormBaseParasite"/>
        </authorList>
    </citation>
    <scope>IDENTIFICATION</scope>
</reference>
<evidence type="ECO:0000313" key="2">
    <source>
        <dbReference type="WBParaSite" id="PS1159_v2.g15399.t1"/>
    </source>
</evidence>
<protein>
    <submittedName>
        <fullName evidence="2">Lipid-binding serum glycoprotein N-terminal domain-containing protein</fullName>
    </submittedName>
</protein>
<accession>A0AC35F9U2</accession>
<organism evidence="1 2">
    <name type="scientific">Panagrolaimus sp. PS1159</name>
    <dbReference type="NCBI Taxonomy" id="55785"/>
    <lineage>
        <taxon>Eukaryota</taxon>
        <taxon>Metazoa</taxon>
        <taxon>Ecdysozoa</taxon>
        <taxon>Nematoda</taxon>
        <taxon>Chromadorea</taxon>
        <taxon>Rhabditida</taxon>
        <taxon>Tylenchina</taxon>
        <taxon>Panagrolaimomorpha</taxon>
        <taxon>Panagrolaimoidea</taxon>
        <taxon>Panagrolaimidae</taxon>
        <taxon>Panagrolaimus</taxon>
    </lineage>
</organism>
<dbReference type="Proteomes" id="UP000887580">
    <property type="component" value="Unplaced"/>
</dbReference>
<name>A0AC35F9U2_9BILA</name>
<sequence>MVLRFNDKGLHALADYTRLWMNYTIGEMSIDSYSHKIHKGIAAGDLNLQNISVSRFYPPLIRYRSSEHSLYMTTLGGQVELQAEWELESAFLSLFTFPFRGEVLGRIAGLQSEISVQINPSTNEFFIHHCTARFHDFRIRLSGSMAADILHWFRTILGKAMKRKVEETYCKMISEKLLPWLQYQITKFPGYLEINFGENIKLSQSLHSIAMTNSHIDLRMKNKFVTNGHLIETLSTLPSSIPNNDLESLYNQKMMELFIDEPTLQEVVSAAHFSDQFKANITSPFLKTDCEMLCLGTLFPELGAELGPTSLIVEVKTLASPIIRLFEKRAFVFLNASVEIFDLNILKKNSTNRVENDIIDNNVDITNPVLLDPVISIEVSGEAELFLIIENRKLEGKLRLRNTKAIVLESKLSDMSQK</sequence>